<name>A0A137P074_CONC2</name>
<feature type="domain" description="Rab3-GAP regulatory subunit N-terminal" evidence="1">
    <location>
        <begin position="111"/>
        <end position="237"/>
    </location>
</feature>
<dbReference type="Proteomes" id="UP000070444">
    <property type="component" value="Unassembled WGS sequence"/>
</dbReference>
<dbReference type="Pfam" id="PF14655">
    <property type="entry name" value="RAB3GAP2_N"/>
    <property type="match status" value="1"/>
</dbReference>
<keyword evidence="3" id="KW-1185">Reference proteome</keyword>
<evidence type="ECO:0000259" key="1">
    <source>
        <dbReference type="Pfam" id="PF14655"/>
    </source>
</evidence>
<organism evidence="2 3">
    <name type="scientific">Conidiobolus coronatus (strain ATCC 28846 / CBS 209.66 / NRRL 28638)</name>
    <name type="common">Delacroixia coronata</name>
    <dbReference type="NCBI Taxonomy" id="796925"/>
    <lineage>
        <taxon>Eukaryota</taxon>
        <taxon>Fungi</taxon>
        <taxon>Fungi incertae sedis</taxon>
        <taxon>Zoopagomycota</taxon>
        <taxon>Entomophthoromycotina</taxon>
        <taxon>Entomophthoromycetes</taxon>
        <taxon>Entomophthorales</taxon>
        <taxon>Ancylistaceae</taxon>
        <taxon>Conidiobolus</taxon>
    </lineage>
</organism>
<protein>
    <recommendedName>
        <fullName evidence="1">Rab3-GAP regulatory subunit N-terminal domain-containing protein</fullName>
    </recommendedName>
</protein>
<reference evidence="2 3" key="1">
    <citation type="journal article" date="2015" name="Genome Biol. Evol.">
        <title>Phylogenomic analyses indicate that early fungi evolved digesting cell walls of algal ancestors of land plants.</title>
        <authorList>
            <person name="Chang Y."/>
            <person name="Wang S."/>
            <person name="Sekimoto S."/>
            <person name="Aerts A.L."/>
            <person name="Choi C."/>
            <person name="Clum A."/>
            <person name="LaButti K.M."/>
            <person name="Lindquist E.A."/>
            <person name="Yee Ngan C."/>
            <person name="Ohm R.A."/>
            <person name="Salamov A.A."/>
            <person name="Grigoriev I.V."/>
            <person name="Spatafora J.W."/>
            <person name="Berbee M.L."/>
        </authorList>
    </citation>
    <scope>NUCLEOTIDE SEQUENCE [LARGE SCALE GENOMIC DNA]</scope>
    <source>
        <strain evidence="2 3">NRRL 28638</strain>
    </source>
</reference>
<evidence type="ECO:0000313" key="3">
    <source>
        <dbReference type="Proteomes" id="UP000070444"/>
    </source>
</evidence>
<dbReference type="InterPro" id="IPR032839">
    <property type="entry name" value="RAB3GAP_N"/>
</dbReference>
<feature type="non-terminal residue" evidence="2">
    <location>
        <position position="248"/>
    </location>
</feature>
<dbReference type="EMBL" id="KQ964580">
    <property type="protein sequence ID" value="KXN68368.1"/>
    <property type="molecule type" value="Genomic_DNA"/>
</dbReference>
<gene>
    <name evidence="2" type="ORF">CONCODRAFT_9407</name>
</gene>
<dbReference type="AlphaFoldDB" id="A0A137P074"/>
<evidence type="ECO:0000313" key="2">
    <source>
        <dbReference type="EMBL" id="KXN68368.1"/>
    </source>
</evidence>
<sequence>MEGGQESENFAKDLGLLPSWFESHRSRDGSLSSWNDEDWSWQLEDTQNQQSEDSSKSPTRFEELYSICRARDYVLTNDNTLNTKDLTFEYYCNFCFRYQLSLNYYDEKEEKWKNKFVFKGSGKEKTLFTCVLCLPLLLEDRETVITIAGGENGQLTIFSITGVKLIQQTFFDEVPIISIKSRMNDQNDTEITIVYYNGSLVSITGLDLATSIQKSLSGTKFSSEDLTFTFKKWSLNQPPPSPNQKSNQ</sequence>
<proteinExistence type="predicted"/>
<accession>A0A137P074</accession>